<feature type="region of interest" description="Disordered" evidence="11">
    <location>
        <begin position="583"/>
        <end position="604"/>
    </location>
</feature>
<gene>
    <name evidence="12" type="ORF">LSCM1_05672</name>
</gene>
<proteinExistence type="inferred from homology"/>
<name>A0A836HS69_9TRYP</name>
<feature type="compositionally biased region" description="Low complexity" evidence="11">
    <location>
        <begin position="592"/>
        <end position="604"/>
    </location>
</feature>
<keyword evidence="13" id="KW-1185">Reference proteome</keyword>
<evidence type="ECO:0000256" key="4">
    <source>
        <dbReference type="ARBA" id="ARBA00022598"/>
    </source>
</evidence>
<dbReference type="OrthoDB" id="2127950at2759"/>
<dbReference type="GeneID" id="92515630"/>
<feature type="compositionally biased region" description="Basic and acidic residues" evidence="11">
    <location>
        <begin position="7"/>
        <end position="18"/>
    </location>
</feature>
<dbReference type="InterPro" id="IPR004344">
    <property type="entry name" value="TTL/TTLL_fam"/>
</dbReference>
<sequence>MGHAKIRRGDSKRRDSKLSESVGGTPTAGPPTTSGRATAPAGGVGGGARTTPAVLTPQVAISVASKKKPATRSLAAKALRASSARRRKGRSSVRGSAASAATLPSPPSLLVLGKAKKNMGPAEGSVGGEGQLPQPEVARASGVGTDEDPKEQPMQRQQLKQLMGVEDSGAMDLKPLRELPPEDSDGGSDDVVDAAFSATLVSEVGGSSDKRSASRRVAVPVTSLAGKRHTKVFMIPGAASGAGAAASGSNGLGNGRRTGVVIAGGNSSGGSHHYGDCALRYRTDLDKEVIHFMFERYQHEQAHPTSSAAWQPASSITSACTAEGASGRADDGLRMSRSGGAEMQAAAASAAAAASLMRARRVSVEEVCVPASSDGEDKNIGLGDWHFFWMHVGRVRHTVCSSTFRWQEHQIINHFPDHAELTRKDLMYKNIKRYLRENQADNYARLTLHTATDWVSASAGSCGLAYGGGVRGRPLGAKTFCLADSVPLTFNIPNDMSMFKEKFQKRRGAQWIVKPTSRSQGKGIFLIDDVRSLQRWIAEKKETESVSSSATAPANRAAWVAPAALQPQRPAIWSSVDAAGASANSGNGGSQGSPTAPGSSAATAGASSNAGAALGSYIVSRYISNPLLIGGKKFDLRLYVLVTSYKPLVAYLHEDGFARFCATRYAGSSLAQEDLGSHLTNVALQKGDEHYNSSHGGKWSFKNMFLYVQKGYGPYVAEGLVKNIQFLIYHSLKAVEPVMFNDKHSYELYGYDILIDDHINPHLIEVNASPSMSTTTVSDRLLKEQVLTDTMKIVFPPGYPASNKGLPYWGYRLRTDLTTQQQTGFRLLAF</sequence>
<comment type="subcellular location">
    <subcellularLocation>
        <location evidence="1">Cytoplasm</location>
        <location evidence="1">Cytoskeleton</location>
        <location evidence="1">Cilium basal body</location>
    </subcellularLocation>
</comment>
<reference evidence="13" key="1">
    <citation type="journal article" date="2021" name="Microbiol. Resour. Announc.">
        <title>LGAAP: Leishmaniinae Genome Assembly and Annotation Pipeline.</title>
        <authorList>
            <person name="Almutairi H."/>
            <person name="Urbaniak M.D."/>
            <person name="Bates M.D."/>
            <person name="Jariyapan N."/>
            <person name="Kwakye-Nuako G."/>
            <person name="Thomaz-Soccol V."/>
            <person name="Al-Salem W.S."/>
            <person name="Dillon R.J."/>
            <person name="Bates P.A."/>
            <person name="Gatherer D."/>
        </authorList>
    </citation>
    <scope>NUCLEOTIDE SEQUENCE [LARGE SCALE GENOMIC DNA]</scope>
</reference>
<keyword evidence="9" id="KW-0206">Cytoskeleton</keyword>
<comment type="similarity">
    <text evidence="2">Belongs to the tubulin polyglutamylase family.</text>
</comment>
<dbReference type="GO" id="GO:0070740">
    <property type="term" value="F:tubulin-glutamic acid ligase activity"/>
    <property type="evidence" value="ECO:0007669"/>
    <property type="project" value="TreeGrafter"/>
</dbReference>
<evidence type="ECO:0000313" key="13">
    <source>
        <dbReference type="Proteomes" id="UP000673552"/>
    </source>
</evidence>
<dbReference type="Pfam" id="PF03133">
    <property type="entry name" value="TTL"/>
    <property type="match status" value="1"/>
</dbReference>
<dbReference type="RefSeq" id="XP_067179753.1">
    <property type="nucleotide sequence ID" value="XM_067323118.1"/>
</dbReference>
<dbReference type="GO" id="GO:0000226">
    <property type="term" value="P:microtubule cytoskeleton organization"/>
    <property type="evidence" value="ECO:0007669"/>
    <property type="project" value="TreeGrafter"/>
</dbReference>
<evidence type="ECO:0000256" key="1">
    <source>
        <dbReference type="ARBA" id="ARBA00004120"/>
    </source>
</evidence>
<evidence type="ECO:0000256" key="6">
    <source>
        <dbReference type="ARBA" id="ARBA00022741"/>
    </source>
</evidence>
<evidence type="ECO:0000313" key="12">
    <source>
        <dbReference type="EMBL" id="KAG5481960.1"/>
    </source>
</evidence>
<comment type="caution">
    <text evidence="12">The sequence shown here is derived from an EMBL/GenBank/DDBJ whole genome shotgun (WGS) entry which is preliminary data.</text>
</comment>
<dbReference type="KEGG" id="lmat:92515630"/>
<evidence type="ECO:0008006" key="14">
    <source>
        <dbReference type="Google" id="ProtNLM"/>
    </source>
</evidence>
<keyword evidence="8" id="KW-0969">Cilium</keyword>
<keyword evidence="3" id="KW-0963">Cytoplasm</keyword>
<dbReference type="PANTHER" id="PTHR12241">
    <property type="entry name" value="TUBULIN POLYGLUTAMYLASE"/>
    <property type="match status" value="1"/>
</dbReference>
<feature type="compositionally biased region" description="Low complexity" evidence="11">
    <location>
        <begin position="23"/>
        <end position="41"/>
    </location>
</feature>
<feature type="compositionally biased region" description="Low complexity" evidence="11">
    <location>
        <begin position="71"/>
        <end position="82"/>
    </location>
</feature>
<evidence type="ECO:0000256" key="7">
    <source>
        <dbReference type="ARBA" id="ARBA00022840"/>
    </source>
</evidence>
<keyword evidence="4" id="KW-0436">Ligase</keyword>
<feature type="region of interest" description="Disordered" evidence="11">
    <location>
        <begin position="1"/>
        <end position="158"/>
    </location>
</feature>
<dbReference type="Proteomes" id="UP000673552">
    <property type="component" value="Unassembled WGS sequence"/>
</dbReference>
<keyword evidence="10" id="KW-0966">Cell projection</keyword>
<keyword evidence="7" id="KW-0067">ATP-binding</keyword>
<dbReference type="PANTHER" id="PTHR12241:SF31">
    <property type="entry name" value="POLYGLUTAMYLASE COMPLEX SUBUNIT TTLL1"/>
    <property type="match status" value="1"/>
</dbReference>
<protein>
    <recommendedName>
        <fullName evidence="14">Tubulin tyrosine ligase</fullName>
    </recommendedName>
</protein>
<evidence type="ECO:0000256" key="11">
    <source>
        <dbReference type="SAM" id="MobiDB-lite"/>
    </source>
</evidence>
<evidence type="ECO:0000256" key="5">
    <source>
        <dbReference type="ARBA" id="ARBA00022701"/>
    </source>
</evidence>
<reference evidence="13" key="2">
    <citation type="journal article" date="2021" name="Sci. Data">
        <title>Chromosome-scale genome sequencing, assembly and annotation of six genomes from subfamily Leishmaniinae.</title>
        <authorList>
            <person name="Almutairi H."/>
            <person name="Urbaniak M.D."/>
            <person name="Bates M.D."/>
            <person name="Jariyapan N."/>
            <person name="Kwakye-Nuako G."/>
            <person name="Thomaz Soccol V."/>
            <person name="Al-Salem W.S."/>
            <person name="Dillon R.J."/>
            <person name="Bates P.A."/>
            <person name="Gatherer D."/>
        </authorList>
    </citation>
    <scope>NUCLEOTIDE SEQUENCE [LARGE SCALE GENOMIC DNA]</scope>
</reference>
<dbReference type="SUPFAM" id="SSF56059">
    <property type="entry name" value="Glutathione synthetase ATP-binding domain-like"/>
    <property type="match status" value="1"/>
</dbReference>
<dbReference type="Gene3D" id="3.30.1490.20">
    <property type="entry name" value="ATP-grasp fold, A domain"/>
    <property type="match status" value="1"/>
</dbReference>
<dbReference type="AlphaFoldDB" id="A0A836HS69"/>
<evidence type="ECO:0000256" key="8">
    <source>
        <dbReference type="ARBA" id="ARBA00023069"/>
    </source>
</evidence>
<dbReference type="Gene3D" id="3.30.470.20">
    <property type="entry name" value="ATP-grasp fold, B domain"/>
    <property type="match status" value="1"/>
</dbReference>
<evidence type="ECO:0000256" key="9">
    <source>
        <dbReference type="ARBA" id="ARBA00023212"/>
    </source>
</evidence>
<dbReference type="GO" id="GO:0015631">
    <property type="term" value="F:tubulin binding"/>
    <property type="evidence" value="ECO:0007669"/>
    <property type="project" value="TreeGrafter"/>
</dbReference>
<evidence type="ECO:0000256" key="2">
    <source>
        <dbReference type="ARBA" id="ARBA00006118"/>
    </source>
</evidence>
<evidence type="ECO:0000256" key="10">
    <source>
        <dbReference type="ARBA" id="ARBA00023273"/>
    </source>
</evidence>
<feature type="compositionally biased region" description="Low complexity" evidence="11">
    <location>
        <begin position="92"/>
        <end position="112"/>
    </location>
</feature>
<dbReference type="GO" id="GO:0036064">
    <property type="term" value="C:ciliary basal body"/>
    <property type="evidence" value="ECO:0007669"/>
    <property type="project" value="TreeGrafter"/>
</dbReference>
<dbReference type="GO" id="GO:0005874">
    <property type="term" value="C:microtubule"/>
    <property type="evidence" value="ECO:0007669"/>
    <property type="project" value="UniProtKB-KW"/>
</dbReference>
<dbReference type="GO" id="GO:0005524">
    <property type="term" value="F:ATP binding"/>
    <property type="evidence" value="ECO:0007669"/>
    <property type="project" value="UniProtKB-KW"/>
</dbReference>
<organism evidence="12 13">
    <name type="scientific">Leishmania martiniquensis</name>
    <dbReference type="NCBI Taxonomy" id="1580590"/>
    <lineage>
        <taxon>Eukaryota</taxon>
        <taxon>Discoba</taxon>
        <taxon>Euglenozoa</taxon>
        <taxon>Kinetoplastea</taxon>
        <taxon>Metakinetoplastina</taxon>
        <taxon>Trypanosomatida</taxon>
        <taxon>Trypanosomatidae</taxon>
        <taxon>Leishmaniinae</taxon>
        <taxon>Leishmania</taxon>
    </lineage>
</organism>
<evidence type="ECO:0000256" key="3">
    <source>
        <dbReference type="ARBA" id="ARBA00022490"/>
    </source>
</evidence>
<accession>A0A836HS69</accession>
<dbReference type="InterPro" id="IPR013815">
    <property type="entry name" value="ATP_grasp_subdomain_1"/>
</dbReference>
<keyword evidence="6" id="KW-0547">Nucleotide-binding</keyword>
<dbReference type="EMBL" id="JAFEUZ010000016">
    <property type="protein sequence ID" value="KAG5481960.1"/>
    <property type="molecule type" value="Genomic_DNA"/>
</dbReference>
<keyword evidence="5" id="KW-0493">Microtubule</keyword>
<dbReference type="PROSITE" id="PS51221">
    <property type="entry name" value="TTL"/>
    <property type="match status" value="1"/>
</dbReference>